<dbReference type="AlphaFoldDB" id="A0A699TMS1"/>
<evidence type="ECO:0000313" key="1">
    <source>
        <dbReference type="EMBL" id="GFD10741.1"/>
    </source>
</evidence>
<feature type="non-terminal residue" evidence="1">
    <location>
        <position position="1"/>
    </location>
</feature>
<gene>
    <name evidence="1" type="ORF">Tci_882710</name>
</gene>
<comment type="caution">
    <text evidence="1">The sequence shown here is derived from an EMBL/GenBank/DDBJ whole genome shotgun (WGS) entry which is preliminary data.</text>
</comment>
<dbReference type="EMBL" id="BKCJ011254312">
    <property type="protein sequence ID" value="GFD10741.1"/>
    <property type="molecule type" value="Genomic_DNA"/>
</dbReference>
<protein>
    <submittedName>
        <fullName evidence="1">Uncharacterized protein</fullName>
    </submittedName>
</protein>
<reference evidence="1" key="1">
    <citation type="journal article" date="2019" name="Sci. Rep.">
        <title>Draft genome of Tanacetum cinerariifolium, the natural source of mosquito coil.</title>
        <authorList>
            <person name="Yamashiro T."/>
            <person name="Shiraishi A."/>
            <person name="Satake H."/>
            <person name="Nakayama K."/>
        </authorList>
    </citation>
    <scope>NUCLEOTIDE SEQUENCE</scope>
</reference>
<name>A0A699TMS1_TANCI</name>
<proteinExistence type="predicted"/>
<sequence length="169" mass="18194">AVVERAPEGHHLTGRNINGIAPAHRQRIAERSGREKAFIEAARISRQSQAAVVVAKYRGEGPHQVGHGRRVIGRVYHGREGAAGGSGTQVVHDGRAHWRGVMAVARTWVHARVDGALHGGRAHYYAAAVHHQRVGSGSAAHARAQGQDLAARDQVAEQREHLAQARGRT</sequence>
<organism evidence="1">
    <name type="scientific">Tanacetum cinerariifolium</name>
    <name type="common">Dalmatian daisy</name>
    <name type="synonym">Chrysanthemum cinerariifolium</name>
    <dbReference type="NCBI Taxonomy" id="118510"/>
    <lineage>
        <taxon>Eukaryota</taxon>
        <taxon>Viridiplantae</taxon>
        <taxon>Streptophyta</taxon>
        <taxon>Embryophyta</taxon>
        <taxon>Tracheophyta</taxon>
        <taxon>Spermatophyta</taxon>
        <taxon>Magnoliopsida</taxon>
        <taxon>eudicotyledons</taxon>
        <taxon>Gunneridae</taxon>
        <taxon>Pentapetalae</taxon>
        <taxon>asterids</taxon>
        <taxon>campanulids</taxon>
        <taxon>Asterales</taxon>
        <taxon>Asteraceae</taxon>
        <taxon>Asteroideae</taxon>
        <taxon>Anthemideae</taxon>
        <taxon>Anthemidinae</taxon>
        <taxon>Tanacetum</taxon>
    </lineage>
</organism>
<accession>A0A699TMS1</accession>